<name>A4CBN0_9GAMM</name>
<dbReference type="HOGENOM" id="CLU_3256694_0_0_6"/>
<dbReference type="Proteomes" id="UP000006201">
    <property type="component" value="Unassembled WGS sequence"/>
</dbReference>
<gene>
    <name evidence="1" type="ORF">PTD2_18135</name>
</gene>
<reference evidence="1 2" key="1">
    <citation type="submission" date="2006-02" db="EMBL/GenBank/DDBJ databases">
        <authorList>
            <person name="Moran M.A."/>
            <person name="Kjelleberg S."/>
            <person name="Egan S."/>
            <person name="Saunders N."/>
            <person name="Thomas T."/>
            <person name="Ferriera S."/>
            <person name="Johnson J."/>
            <person name="Kravitz S."/>
            <person name="Halpern A."/>
            <person name="Remington K."/>
            <person name="Beeson K."/>
            <person name="Tran B."/>
            <person name="Rogers Y.-H."/>
            <person name="Friedman R."/>
            <person name="Venter J.C."/>
        </authorList>
    </citation>
    <scope>NUCLEOTIDE SEQUENCE [LARGE SCALE GENOMIC DNA]</scope>
    <source>
        <strain evidence="1 2">D2</strain>
    </source>
</reference>
<dbReference type="EMBL" id="AAOH01000005">
    <property type="protein sequence ID" value="EAR27767.1"/>
    <property type="molecule type" value="Genomic_DNA"/>
</dbReference>
<dbReference type="STRING" id="87626.PTD2_18135"/>
<evidence type="ECO:0000313" key="2">
    <source>
        <dbReference type="Proteomes" id="UP000006201"/>
    </source>
</evidence>
<evidence type="ECO:0000313" key="1">
    <source>
        <dbReference type="EMBL" id="EAR27767.1"/>
    </source>
</evidence>
<organism evidence="1 2">
    <name type="scientific">Pseudoalteromonas tunicata D2</name>
    <dbReference type="NCBI Taxonomy" id="87626"/>
    <lineage>
        <taxon>Bacteria</taxon>
        <taxon>Pseudomonadati</taxon>
        <taxon>Pseudomonadota</taxon>
        <taxon>Gammaproteobacteria</taxon>
        <taxon>Alteromonadales</taxon>
        <taxon>Pseudoalteromonadaceae</taxon>
        <taxon>Pseudoalteromonas</taxon>
    </lineage>
</organism>
<comment type="caution">
    <text evidence="1">The sequence shown here is derived from an EMBL/GenBank/DDBJ whole genome shotgun (WGS) entry which is preliminary data.</text>
</comment>
<proteinExistence type="predicted"/>
<keyword evidence="2" id="KW-1185">Reference proteome</keyword>
<dbReference type="AlphaFoldDB" id="A4CBN0"/>
<sequence>MGNVMALFTVKIAVMVHQNKVRGNVYTQTTSRCEFQLKFKAI</sequence>
<accession>A4CBN0</accession>
<protein>
    <submittedName>
        <fullName evidence="1">Uncharacterized protein</fullName>
    </submittedName>
</protein>